<keyword evidence="2" id="KW-1185">Reference proteome</keyword>
<comment type="caution">
    <text evidence="1">The sequence shown here is derived from an EMBL/GenBank/DDBJ whole genome shotgun (WGS) entry which is preliminary data.</text>
</comment>
<reference evidence="1 2" key="1">
    <citation type="submission" date="2024-07" db="EMBL/GenBank/DDBJ databases">
        <title>Section-level genome sequencing and comparative genomics of Aspergillus sections Usti and Cavernicolus.</title>
        <authorList>
            <consortium name="Lawrence Berkeley National Laboratory"/>
            <person name="Nybo J.L."/>
            <person name="Vesth T.C."/>
            <person name="Theobald S."/>
            <person name="Frisvad J.C."/>
            <person name="Larsen T.O."/>
            <person name="Kjaerboelling I."/>
            <person name="Rothschild-Mancinelli K."/>
            <person name="Lyhne E.K."/>
            <person name="Kogle M.E."/>
            <person name="Barry K."/>
            <person name="Clum A."/>
            <person name="Na H."/>
            <person name="Ledsgaard L."/>
            <person name="Lin J."/>
            <person name="Lipzen A."/>
            <person name="Kuo A."/>
            <person name="Riley R."/>
            <person name="Mondo S."/>
            <person name="LaButti K."/>
            <person name="Haridas S."/>
            <person name="Pangalinan J."/>
            <person name="Salamov A.A."/>
            <person name="Simmons B.A."/>
            <person name="Magnuson J.K."/>
            <person name="Chen J."/>
            <person name="Drula E."/>
            <person name="Henrissat B."/>
            <person name="Wiebenga A."/>
            <person name="Lubbers R.J."/>
            <person name="Gomes A.C."/>
            <person name="Makela M.R."/>
            <person name="Stajich J."/>
            <person name="Grigoriev I.V."/>
            <person name="Mortensen U.H."/>
            <person name="De vries R.P."/>
            <person name="Baker S.E."/>
            <person name="Andersen M.R."/>
        </authorList>
    </citation>
    <scope>NUCLEOTIDE SEQUENCE [LARGE SCALE GENOMIC DNA]</scope>
    <source>
        <strain evidence="1 2">CBS 600.67</strain>
    </source>
</reference>
<gene>
    <name evidence="1" type="ORF">BDW59DRAFT_146427</name>
</gene>
<evidence type="ECO:0008006" key="3">
    <source>
        <dbReference type="Google" id="ProtNLM"/>
    </source>
</evidence>
<dbReference type="Proteomes" id="UP001610335">
    <property type="component" value="Unassembled WGS sequence"/>
</dbReference>
<accession>A0ABR4ICI4</accession>
<sequence length="89" mass="9880">MLIEGNIDPPGGLEPAFRPPDRRAFGNKILDLCYSETKSQVEEILGRTRTINLIVDESSNISRDRIMNLCVNTSSAGQLSALSTFRLKK</sequence>
<evidence type="ECO:0000313" key="1">
    <source>
        <dbReference type="EMBL" id="KAL2825332.1"/>
    </source>
</evidence>
<name>A0ABR4ICI4_9EURO</name>
<evidence type="ECO:0000313" key="2">
    <source>
        <dbReference type="Proteomes" id="UP001610335"/>
    </source>
</evidence>
<proteinExistence type="predicted"/>
<protein>
    <recommendedName>
        <fullName evidence="3">DUF4371 domain-containing protein</fullName>
    </recommendedName>
</protein>
<organism evidence="1 2">
    <name type="scientific">Aspergillus cavernicola</name>
    <dbReference type="NCBI Taxonomy" id="176166"/>
    <lineage>
        <taxon>Eukaryota</taxon>
        <taxon>Fungi</taxon>
        <taxon>Dikarya</taxon>
        <taxon>Ascomycota</taxon>
        <taxon>Pezizomycotina</taxon>
        <taxon>Eurotiomycetes</taxon>
        <taxon>Eurotiomycetidae</taxon>
        <taxon>Eurotiales</taxon>
        <taxon>Aspergillaceae</taxon>
        <taxon>Aspergillus</taxon>
        <taxon>Aspergillus subgen. Nidulantes</taxon>
    </lineage>
</organism>
<dbReference type="EMBL" id="JBFXLS010000037">
    <property type="protein sequence ID" value="KAL2825332.1"/>
    <property type="molecule type" value="Genomic_DNA"/>
</dbReference>